<feature type="domain" description="Glycosyl-hydrolase 97 C-terminal oligomerisation" evidence="4">
    <location>
        <begin position="555"/>
        <end position="650"/>
    </location>
</feature>
<protein>
    <submittedName>
        <fullName evidence="5">Alpha-glucosidase, family GH97</fullName>
    </submittedName>
</protein>
<feature type="signal peptide" evidence="1">
    <location>
        <begin position="1"/>
        <end position="21"/>
    </location>
</feature>
<evidence type="ECO:0000313" key="5">
    <source>
        <dbReference type="EMBL" id="AKJ63874.1"/>
    </source>
</evidence>
<dbReference type="Pfam" id="PF14508">
    <property type="entry name" value="GH97_N"/>
    <property type="match status" value="1"/>
</dbReference>
<dbReference type="CDD" id="cd07812">
    <property type="entry name" value="SRPBCC"/>
    <property type="match status" value="1"/>
</dbReference>
<organism evidence="5 6">
    <name type="scientific">Kiritimatiella glycovorans</name>
    <dbReference type="NCBI Taxonomy" id="1307763"/>
    <lineage>
        <taxon>Bacteria</taxon>
        <taxon>Pseudomonadati</taxon>
        <taxon>Kiritimatiellota</taxon>
        <taxon>Kiritimatiellia</taxon>
        <taxon>Kiritimatiellales</taxon>
        <taxon>Kiritimatiellaceae</taxon>
        <taxon>Kiritimatiella</taxon>
    </lineage>
</organism>
<dbReference type="Gene3D" id="3.20.20.70">
    <property type="entry name" value="Aldolase class I"/>
    <property type="match status" value="1"/>
</dbReference>
<dbReference type="InterPro" id="IPR013785">
    <property type="entry name" value="Aldolase_TIM"/>
</dbReference>
<sequence precursor="true">MKKLLCVLLAGCWVTGLPAGAIDLSLSAGMAYPGVWPQFRGEVYRHTVISPLGRVSAEVDVHPGGQLTIQVQRGWETVLQRSPIGITVDGVELGDDVKLEVLNRYAVRERYDTRGRASRARHHADGLRLKVWHYPYDEYWVLDVRAYDTGIAWRYQIPGEGTHRVVGEVTAFDFPRKTVFWAQDDPHTFEAEWRRWRLDQHKDQKTEFGLPVTAELPDGRFVMIAEADVLRYSGMSLRLDEGGLLQSRFIHDPQGWTMEGPFTSPWRVVLAADHLDQLVQSRVIHHLAPEPDRHLFPEAMRTGWLEPGTCYRPEWVHGREGARWNRQKALVDEASSLGCGSFRVGAGWEDPEFGWGRGDRRWERLRELVEYAGNRDIGVWISVSTEEDRRSRLESADERKAFFDRCGKAMVEGVTFNGLSGESQDTLALSMQLLREAAARELMVSFRDTGKAAGQMRTWPNEMTREAIRGLDHNRNEGYALPASQYCVYPFTRLIAGPADFSPMTLRPDRMGDTTAGLQFASAVIFSSPVHAWADSTDVYRESLAFDMMRAMPVSWDETRAIAGSEIGRVAAFARRKGEEWWVAVMNGTDEAFEYSLGTFFLKDGHWQATILHEAEDDPHKLARAVTEVRALHDPLLIKVHAHGGFVARFVRK</sequence>
<feature type="domain" description="Glycosyl-hydrolase 97 N-terminal" evidence="3">
    <location>
        <begin position="48"/>
        <end position="288"/>
    </location>
</feature>
<dbReference type="InterPro" id="IPR029486">
    <property type="entry name" value="GH97_N"/>
</dbReference>
<accession>A0A0G3EIB3</accession>
<dbReference type="Pfam" id="PF14509">
    <property type="entry name" value="GH97_C"/>
    <property type="match status" value="1"/>
</dbReference>
<evidence type="ECO:0000313" key="6">
    <source>
        <dbReference type="Proteomes" id="UP000035268"/>
    </source>
</evidence>
<dbReference type="STRING" id="1307763.L21SP4_00604"/>
<feature type="chain" id="PRO_5005184244" evidence="1">
    <location>
        <begin position="22"/>
        <end position="653"/>
    </location>
</feature>
<evidence type="ECO:0000259" key="2">
    <source>
        <dbReference type="Pfam" id="PF10566"/>
    </source>
</evidence>
<dbReference type="AlphaFoldDB" id="A0A0G3EIB3"/>
<evidence type="ECO:0000259" key="3">
    <source>
        <dbReference type="Pfam" id="PF14508"/>
    </source>
</evidence>
<dbReference type="PANTHER" id="PTHR35803">
    <property type="entry name" value="GLUCAN 1,4-ALPHA-GLUCOSIDASE SUSB-RELATED"/>
    <property type="match status" value="1"/>
</dbReference>
<reference evidence="5 6" key="2">
    <citation type="journal article" date="2016" name="ISME J.">
        <title>Characterization of the first cultured representative of Verrucomicrobia subdivision 5 indicates the proposal of a novel phylum.</title>
        <authorList>
            <person name="Spring S."/>
            <person name="Bunk B."/>
            <person name="Sproer C."/>
            <person name="Schumann P."/>
            <person name="Rohde M."/>
            <person name="Tindall B.J."/>
            <person name="Klenk H.P."/>
        </authorList>
    </citation>
    <scope>NUCLEOTIDE SEQUENCE [LARGE SCALE GENOMIC DNA]</scope>
    <source>
        <strain evidence="5 6">L21-Fru-AB</strain>
    </source>
</reference>
<dbReference type="InterPro" id="IPR019563">
    <property type="entry name" value="GH97_catalytic"/>
</dbReference>
<dbReference type="GO" id="GO:0030246">
    <property type="term" value="F:carbohydrate binding"/>
    <property type="evidence" value="ECO:0007669"/>
    <property type="project" value="InterPro"/>
</dbReference>
<dbReference type="InterPro" id="IPR052720">
    <property type="entry name" value="Glycosyl_hydrolase_97"/>
</dbReference>
<name>A0A0G3EIB3_9BACT</name>
<dbReference type="Pfam" id="PF10566">
    <property type="entry name" value="Glyco_hydro_97"/>
    <property type="match status" value="1"/>
</dbReference>
<dbReference type="RefSeq" id="WP_052881262.1">
    <property type="nucleotide sequence ID" value="NZ_CP010904.1"/>
</dbReference>
<dbReference type="Gene3D" id="2.70.98.10">
    <property type="match status" value="1"/>
</dbReference>
<dbReference type="InterPro" id="IPR029483">
    <property type="entry name" value="GH97_C"/>
</dbReference>
<evidence type="ECO:0000259" key="4">
    <source>
        <dbReference type="Pfam" id="PF14509"/>
    </source>
</evidence>
<dbReference type="InterPro" id="IPR017853">
    <property type="entry name" value="GH"/>
</dbReference>
<gene>
    <name evidence="5" type="ORF">L21SP4_00604</name>
</gene>
<evidence type="ECO:0000256" key="1">
    <source>
        <dbReference type="SAM" id="SignalP"/>
    </source>
</evidence>
<keyword evidence="6" id="KW-1185">Reference proteome</keyword>
<feature type="domain" description="Glycosyl-hydrolase 97 catalytic" evidence="2">
    <location>
        <begin position="316"/>
        <end position="467"/>
    </location>
</feature>
<reference evidence="6" key="1">
    <citation type="submission" date="2015-02" db="EMBL/GenBank/DDBJ databases">
        <title>Description and complete genome sequence of the first cultured representative of the subdivision 5 of the Verrucomicrobia phylum.</title>
        <authorList>
            <person name="Spring S."/>
            <person name="Bunk B."/>
            <person name="Sproer C."/>
            <person name="Klenk H.-P."/>
        </authorList>
    </citation>
    <scope>NUCLEOTIDE SEQUENCE [LARGE SCALE GENOMIC DNA]</scope>
    <source>
        <strain evidence="6">L21-Fru-AB</strain>
    </source>
</reference>
<dbReference type="OrthoDB" id="57532at2"/>
<dbReference type="Proteomes" id="UP000035268">
    <property type="component" value="Chromosome"/>
</dbReference>
<dbReference type="PANTHER" id="PTHR35803:SF2">
    <property type="entry name" value="RETAINING ALPHA-GALACTOSIDASE"/>
    <property type="match status" value="1"/>
</dbReference>
<proteinExistence type="predicted"/>
<dbReference type="InterPro" id="IPR014718">
    <property type="entry name" value="GH-type_carb-bd"/>
</dbReference>
<dbReference type="KEGG" id="vbl:L21SP4_00604"/>
<keyword evidence="1" id="KW-0732">Signal</keyword>
<dbReference type="SUPFAM" id="SSF51445">
    <property type="entry name" value="(Trans)glycosidases"/>
    <property type="match status" value="1"/>
</dbReference>
<dbReference type="EMBL" id="CP010904">
    <property type="protein sequence ID" value="AKJ63874.1"/>
    <property type="molecule type" value="Genomic_DNA"/>
</dbReference>